<dbReference type="Proteomes" id="UP001154078">
    <property type="component" value="Chromosome 6"/>
</dbReference>
<dbReference type="PANTHER" id="PTHR14038">
    <property type="entry name" value="BAT2 HLA-B-ASSOCIATED TRANSCRIPT 2"/>
    <property type="match status" value="1"/>
</dbReference>
<feature type="compositionally biased region" description="Basic and acidic residues" evidence="2">
    <location>
        <begin position="437"/>
        <end position="447"/>
    </location>
</feature>
<feature type="compositionally biased region" description="Basic and acidic residues" evidence="2">
    <location>
        <begin position="575"/>
        <end position="591"/>
    </location>
</feature>
<feature type="compositionally biased region" description="Gly residues" evidence="2">
    <location>
        <begin position="805"/>
        <end position="822"/>
    </location>
</feature>
<feature type="region of interest" description="Disordered" evidence="2">
    <location>
        <begin position="1180"/>
        <end position="1201"/>
    </location>
</feature>
<feature type="compositionally biased region" description="Low complexity" evidence="2">
    <location>
        <begin position="145"/>
        <end position="159"/>
    </location>
</feature>
<reference evidence="4" key="1">
    <citation type="submission" date="2021-12" db="EMBL/GenBank/DDBJ databases">
        <authorList>
            <person name="King R."/>
        </authorList>
    </citation>
    <scope>NUCLEOTIDE SEQUENCE</scope>
</reference>
<feature type="compositionally biased region" description="Polar residues" evidence="2">
    <location>
        <begin position="1342"/>
        <end position="1355"/>
    </location>
</feature>
<feature type="region of interest" description="Disordered" evidence="2">
    <location>
        <begin position="1336"/>
        <end position="1355"/>
    </location>
</feature>
<feature type="compositionally biased region" description="Basic and acidic residues" evidence="2">
    <location>
        <begin position="383"/>
        <end position="393"/>
    </location>
</feature>
<feature type="compositionally biased region" description="Polar residues" evidence="2">
    <location>
        <begin position="1180"/>
        <end position="1189"/>
    </location>
</feature>
<feature type="compositionally biased region" description="Polar residues" evidence="2">
    <location>
        <begin position="1773"/>
        <end position="1792"/>
    </location>
</feature>
<feature type="region of interest" description="Disordered" evidence="2">
    <location>
        <begin position="1636"/>
        <end position="1666"/>
    </location>
</feature>
<feature type="compositionally biased region" description="Basic and acidic residues" evidence="2">
    <location>
        <begin position="1874"/>
        <end position="1889"/>
    </location>
</feature>
<feature type="region of interest" description="Disordered" evidence="2">
    <location>
        <begin position="1835"/>
        <end position="1889"/>
    </location>
</feature>
<feature type="compositionally biased region" description="Basic and acidic residues" evidence="2">
    <location>
        <begin position="355"/>
        <end position="367"/>
    </location>
</feature>
<feature type="compositionally biased region" description="Polar residues" evidence="2">
    <location>
        <begin position="752"/>
        <end position="767"/>
    </location>
</feature>
<dbReference type="PANTHER" id="PTHR14038:SF0">
    <property type="entry name" value="LP18708P"/>
    <property type="match status" value="1"/>
</dbReference>
<dbReference type="OrthoDB" id="1939715at2759"/>
<feature type="compositionally biased region" description="Polar residues" evidence="2">
    <location>
        <begin position="1739"/>
        <end position="1762"/>
    </location>
</feature>
<feature type="region of interest" description="Disordered" evidence="2">
    <location>
        <begin position="1071"/>
        <end position="1113"/>
    </location>
</feature>
<evidence type="ECO:0000313" key="5">
    <source>
        <dbReference type="Proteomes" id="UP001154078"/>
    </source>
</evidence>
<feature type="compositionally biased region" description="Low complexity" evidence="2">
    <location>
        <begin position="1849"/>
        <end position="1863"/>
    </location>
</feature>
<feature type="compositionally biased region" description="Low complexity" evidence="2">
    <location>
        <begin position="96"/>
        <end position="124"/>
    </location>
</feature>
<feature type="region of interest" description="Disordered" evidence="2">
    <location>
        <begin position="506"/>
        <end position="955"/>
    </location>
</feature>
<feature type="region of interest" description="Disordered" evidence="2">
    <location>
        <begin position="346"/>
        <end position="449"/>
    </location>
</feature>
<feature type="compositionally biased region" description="Basic and acidic residues" evidence="2">
    <location>
        <begin position="641"/>
        <end position="656"/>
    </location>
</feature>
<feature type="region of interest" description="Disordered" evidence="2">
    <location>
        <begin position="1"/>
        <end position="251"/>
    </location>
</feature>
<feature type="compositionally biased region" description="Pro residues" evidence="2">
    <location>
        <begin position="1513"/>
        <end position="1529"/>
    </location>
</feature>
<feature type="region of interest" description="Disordered" evidence="2">
    <location>
        <begin position="1510"/>
        <end position="1530"/>
    </location>
</feature>
<organism evidence="4 5">
    <name type="scientific">Brassicogethes aeneus</name>
    <name type="common">Rape pollen beetle</name>
    <name type="synonym">Meligethes aeneus</name>
    <dbReference type="NCBI Taxonomy" id="1431903"/>
    <lineage>
        <taxon>Eukaryota</taxon>
        <taxon>Metazoa</taxon>
        <taxon>Ecdysozoa</taxon>
        <taxon>Arthropoda</taxon>
        <taxon>Hexapoda</taxon>
        <taxon>Insecta</taxon>
        <taxon>Pterygota</taxon>
        <taxon>Neoptera</taxon>
        <taxon>Endopterygota</taxon>
        <taxon>Coleoptera</taxon>
        <taxon>Polyphaga</taxon>
        <taxon>Cucujiformia</taxon>
        <taxon>Nitidulidae</taxon>
        <taxon>Meligethinae</taxon>
        <taxon>Brassicogethes</taxon>
    </lineage>
</organism>
<feature type="compositionally biased region" description="Basic and acidic residues" evidence="2">
    <location>
        <begin position="985"/>
        <end position="1002"/>
    </location>
</feature>
<feature type="compositionally biased region" description="Basic and acidic residues" evidence="2">
    <location>
        <begin position="1191"/>
        <end position="1200"/>
    </location>
</feature>
<feature type="region of interest" description="Disordered" evidence="2">
    <location>
        <begin position="1722"/>
        <end position="1794"/>
    </location>
</feature>
<evidence type="ECO:0000256" key="2">
    <source>
        <dbReference type="SAM" id="MobiDB-lite"/>
    </source>
</evidence>
<feature type="compositionally biased region" description="Basic and acidic residues" evidence="2">
    <location>
        <begin position="692"/>
        <end position="713"/>
    </location>
</feature>
<feature type="compositionally biased region" description="Basic and acidic residues" evidence="2">
    <location>
        <begin position="770"/>
        <end position="792"/>
    </location>
</feature>
<feature type="region of interest" description="Disordered" evidence="2">
    <location>
        <begin position="1130"/>
        <end position="1154"/>
    </location>
</feature>
<feature type="compositionally biased region" description="Basic and acidic residues" evidence="2">
    <location>
        <begin position="879"/>
        <end position="899"/>
    </location>
</feature>
<dbReference type="InterPro" id="IPR033184">
    <property type="entry name" value="PRRC2"/>
</dbReference>
<feature type="domain" description="BAT2 N-terminal" evidence="3">
    <location>
        <begin position="1"/>
        <end position="198"/>
    </location>
</feature>
<feature type="compositionally biased region" description="Low complexity" evidence="2">
    <location>
        <begin position="223"/>
        <end position="233"/>
    </location>
</feature>
<feature type="compositionally biased region" description="Low complexity" evidence="2">
    <location>
        <begin position="368"/>
        <end position="380"/>
    </location>
</feature>
<keyword evidence="1" id="KW-0597">Phosphoprotein</keyword>
<evidence type="ECO:0000256" key="1">
    <source>
        <dbReference type="ARBA" id="ARBA00022553"/>
    </source>
</evidence>
<gene>
    <name evidence="4" type="ORF">MELIAE_LOCUS9676</name>
</gene>
<keyword evidence="5" id="KW-1185">Reference proteome</keyword>
<dbReference type="Pfam" id="PF07001">
    <property type="entry name" value="BAT2_N"/>
    <property type="match status" value="1"/>
</dbReference>
<feature type="compositionally biased region" description="Low complexity" evidence="2">
    <location>
        <begin position="1649"/>
        <end position="1666"/>
    </location>
</feature>
<dbReference type="EMBL" id="OV121137">
    <property type="protein sequence ID" value="CAH0559631.1"/>
    <property type="molecule type" value="Genomic_DNA"/>
</dbReference>
<dbReference type="InterPro" id="IPR009738">
    <property type="entry name" value="BAT2_N"/>
</dbReference>
<feature type="compositionally biased region" description="Low complexity" evidence="2">
    <location>
        <begin position="553"/>
        <end position="574"/>
    </location>
</feature>
<evidence type="ECO:0000259" key="3">
    <source>
        <dbReference type="Pfam" id="PF07001"/>
    </source>
</evidence>
<feature type="compositionally biased region" description="Basic and acidic residues" evidence="2">
    <location>
        <begin position="838"/>
        <end position="847"/>
    </location>
</feature>
<sequence length="1889" mass="203559">MSTLSGQTSKGEKTKSKYQSLDINNLYRVSRGENTEKTQQKSSSVYIKHGMQSLGKVPSARRAPANLPSLKSEHNETGAAVPLVPPGGPGWGKQESTTSSSSASSTTNSNPTAPNTNNSNNSTNHVTNQPPQNVANSGPSGQNKAPPSLLSGASPAGAADKLWSSVTSGSEPLHHHPPPYQSPQFRHEFPSLSAGDGGATRTGSDAPYPAAAGGLSLRPQTEGSWSQGGAKSAAGGGGGPPQLAQTAAAHAPLPPQLRTVVPSFMYKELARPCSFPQSQNDAPPPPSAQSNGGRASVGGRGPPRLADAGEESAPRPIIKEEELSRMDEIGSDMGWAVQDEIDYDQKLAFSDDESDQNKRREHREQQHKQAPQQQQQQQQQNSNRERSDSHSSDGARSWGNARSGGNFRGRSSEEEDIKIQRRTQQEVDMAVQRAKQRKEEEEKRFNEAKQGAAKKLLELEEKIQKRDRVSESSTGSVTKVSVQEFQKEITANDVNVDDKNNFRHLTQIEGKNFPRKHQVAANAKPPPENRGNQQNGLFSRHFQNDLPPRFKNQRNNNNNNSQQQQQQQANYSSNRSEDEDRYKRQSSEDSYRSGGHSETQKTEENLYRETSWHKEKEKKALRHCESGEEKRSRQAVPGPITKERIEADDVKNEKRHVTQLKRGQKPPESVRTREESTAWADAVPTMEDDGIVDEKIQAKKSDCPKDHDADYKARNQQQQQQQQRQASSKGGGWGEYHRSGAPWNKGGRLSAQARTHNKPPSQMSDSDGSLDEHVDGKIKKPDDKNRDAKKSGESYVPRGEPSRIGRGGGGFARASGRMGGMGKKIDGYGPPPKSPFGHHQDNKKDDNPSSVGIDAEDKTKLSQQALSAGMGILPPPPPRGKDGRRVESRRGKSRSKNDEACDELSDEKDGKRNAKLAQRGGNRRSNAPAPRANSDGNNKRYGEVPRQNSNGVKKDELCNAIADITLLKESDEKEKIVGGDCEGFQEVKSKKSTGKERQKSSEKVGGAKGEKEKAATGAKKLTAQQIQNIPSLMATPVNPPQTLPKAQFERPRQQKLAPRFAKQKLQKAQMQQQQQHHLHHHLQHHDDASKGGYGGMKEGAQMGSAWDKPLGSGQMRSQGMVDHDLMGPVAIDGGKPSEAANVQQPAAADKLKSQVQDKSLLDGTTAPVNTIIFENTNFKTAPGSRNCNPPRSEKPRKLDDGNLDASVLSNFNKPLNELIGNDKSDSIQLPMSFKEDNGDMKLDFFDADLSTLTDDKACKNLIVSKMQHVGQSAICTADSLNIKIASVKKVWETAPDRGVAQDDGNVAFSSSFAAPNDGNLDPSCSVFQKADQSDDVGHHEAYNQSPNQTASTTTNVCKVKPTQQVAGGGNPAVLGSGGHQQHSAMVQQGLMGNPLSPPPQMQHVGLGQPQAYGASQHLGYQASLGGSTQYGMSAIPSPPTVPVLYNSSQPLAAAAAAANAAGLYSTFQMEAAGAAGVLGGQGRSQYSQYPAPFGLGQTGSGAYSTQSMYLQTAPPPHAPPPAAQAPPPDMYQNFRLSAAQAPFAAAQNQQLNSPSTVLISSTSNTLMSASVKPSSQQISAIGTKAGGVGQAYQQQSQQGQQVYMYDPSMQANYMSNLQRGPAGPVQNSVVPTLQPSSSYYSGSTGGQSGFFQQPGGSSMASASQLQQHQQGAAAGYGLQGYNQTHTGVNFGSQFLTTPMQMAAALSQQYRTAAAAAGYLKSGGQPQMQQQGQGADQRSLKSPGTQDLSSVFSGSQIPSPKSRQTGKHPPPQSSPTQSKYLYQNMGNPQNNVQRYPAPIQRPVSFQQNLQSNMQKHRSNNVGNKNPRQFYTAQNHSLTSQNDKAEDPKLNDANSNITTSNASNAKPPPAAVKSGPEMKDAIKEESSALKD</sequence>
<evidence type="ECO:0000313" key="4">
    <source>
        <dbReference type="EMBL" id="CAH0559631.1"/>
    </source>
</evidence>
<protein>
    <recommendedName>
        <fullName evidence="3">BAT2 N-terminal domain-containing protein</fullName>
    </recommendedName>
</protein>
<feature type="compositionally biased region" description="Low complexity" evidence="2">
    <location>
        <begin position="716"/>
        <end position="725"/>
    </location>
</feature>
<feature type="compositionally biased region" description="Basic and acidic residues" evidence="2">
    <location>
        <begin position="317"/>
        <end position="328"/>
    </location>
</feature>
<name>A0A9P0BDE5_BRAAE</name>
<feature type="region of interest" description="Disordered" evidence="2">
    <location>
        <begin position="272"/>
        <end position="331"/>
    </location>
</feature>
<feature type="compositionally biased region" description="Low complexity" evidence="2">
    <location>
        <begin position="1722"/>
        <end position="1736"/>
    </location>
</feature>
<feature type="compositionally biased region" description="Gly residues" evidence="2">
    <location>
        <begin position="1366"/>
        <end position="1378"/>
    </location>
</feature>
<dbReference type="GO" id="GO:0030154">
    <property type="term" value="P:cell differentiation"/>
    <property type="evidence" value="ECO:0007669"/>
    <property type="project" value="TreeGrafter"/>
</dbReference>
<feature type="compositionally biased region" description="Basic and acidic residues" evidence="2">
    <location>
        <begin position="30"/>
        <end position="39"/>
    </location>
</feature>
<feature type="compositionally biased region" description="Basic and acidic residues" evidence="2">
    <location>
        <begin position="598"/>
        <end position="632"/>
    </location>
</feature>
<feature type="region of interest" description="Disordered" evidence="2">
    <location>
        <begin position="1363"/>
        <end position="1382"/>
    </location>
</feature>
<feature type="region of interest" description="Disordered" evidence="2">
    <location>
        <begin position="979"/>
        <end position="1019"/>
    </location>
</feature>
<accession>A0A9P0BDE5</accession>
<feature type="compositionally biased region" description="Polar residues" evidence="2">
    <location>
        <begin position="125"/>
        <end position="143"/>
    </location>
</feature>
<proteinExistence type="predicted"/>